<reference evidence="1 2" key="1">
    <citation type="submission" date="2020-06" db="EMBL/GenBank/DDBJ databases">
        <title>Dyadobacter sandarakinus sp. nov., isolated from the soil of the Arctic Yellow River Station.</title>
        <authorList>
            <person name="Zhang Y."/>
            <person name="Peng F."/>
        </authorList>
    </citation>
    <scope>NUCLEOTIDE SEQUENCE [LARGE SCALE GENOMIC DNA]</scope>
    <source>
        <strain evidence="1 2">Q3-56</strain>
    </source>
</reference>
<evidence type="ECO:0000313" key="2">
    <source>
        <dbReference type="Proteomes" id="UP000612680"/>
    </source>
</evidence>
<evidence type="ECO:0008006" key="3">
    <source>
        <dbReference type="Google" id="ProtNLM"/>
    </source>
</evidence>
<gene>
    <name evidence="1" type="ORF">HWI92_00425</name>
</gene>
<dbReference type="Proteomes" id="UP000612680">
    <property type="component" value="Chromosome"/>
</dbReference>
<protein>
    <recommendedName>
        <fullName evidence="3">LVIVD repeat-containing protein</fullName>
    </recommendedName>
</protein>
<dbReference type="EMBL" id="CP056775">
    <property type="protein sequence ID" value="QRQ99482.1"/>
    <property type="molecule type" value="Genomic_DNA"/>
</dbReference>
<name>A0ABX7I0X0_9BACT</name>
<accession>A0ABX7I0X0</accession>
<dbReference type="RefSeq" id="WP_204660245.1">
    <property type="nucleotide sequence ID" value="NZ_CP056775.1"/>
</dbReference>
<proteinExistence type="predicted"/>
<dbReference type="PROSITE" id="PS51257">
    <property type="entry name" value="PROKAR_LIPOPROTEIN"/>
    <property type="match status" value="1"/>
</dbReference>
<keyword evidence="2" id="KW-1185">Reference proteome</keyword>
<evidence type="ECO:0000313" key="1">
    <source>
        <dbReference type="EMBL" id="QRQ99482.1"/>
    </source>
</evidence>
<sequence>MKHLVFFACLVLAFSACFPPDREPSFGGFEFDGTGYRPVYASAAEVADVKVGAPQPLLKPGKMYVSDPYLFVNDTGKGIHIINNADPAHPEFESFISIPGNYDMAVKGQFLYADNYSNLIVFNIRDPEAPTLAKTLPNAIPVQDYPPFSNIYFECVDKTKGYVIAWEKVSMDKPKCYR</sequence>
<organism evidence="1 2">
    <name type="scientific">Dyadobacter sandarakinus</name>
    <dbReference type="NCBI Taxonomy" id="2747268"/>
    <lineage>
        <taxon>Bacteria</taxon>
        <taxon>Pseudomonadati</taxon>
        <taxon>Bacteroidota</taxon>
        <taxon>Cytophagia</taxon>
        <taxon>Cytophagales</taxon>
        <taxon>Spirosomataceae</taxon>
        <taxon>Dyadobacter</taxon>
    </lineage>
</organism>